<protein>
    <submittedName>
        <fullName evidence="2">Uncharacterized protein</fullName>
    </submittedName>
</protein>
<sequence>MAPSRAGISSLCAGKRHGRAPRSAGKNRQARAAVRGKIDGKKPERRRQSSPPPIPCSSLSLLRLPPLHLHLPHCSPSARNRGQAANAEAIEGNRGQGPSLATTEERLPAQDQESTKQRPVLV</sequence>
<evidence type="ECO:0000313" key="3">
    <source>
        <dbReference type="Proteomes" id="UP000823388"/>
    </source>
</evidence>
<name>A0A8T0TS26_PANVG</name>
<comment type="caution">
    <text evidence="2">The sequence shown here is derived from an EMBL/GenBank/DDBJ whole genome shotgun (WGS) entry which is preliminary data.</text>
</comment>
<feature type="compositionally biased region" description="Basic and acidic residues" evidence="1">
    <location>
        <begin position="103"/>
        <end position="116"/>
    </location>
</feature>
<accession>A0A8T0TS26</accession>
<dbReference type="AlphaFoldDB" id="A0A8T0TS26"/>
<keyword evidence="3" id="KW-1185">Reference proteome</keyword>
<gene>
    <name evidence="2" type="ORF">PVAP13_4KG209610</name>
</gene>
<feature type="region of interest" description="Disordered" evidence="1">
    <location>
        <begin position="73"/>
        <end position="122"/>
    </location>
</feature>
<organism evidence="2 3">
    <name type="scientific">Panicum virgatum</name>
    <name type="common">Blackwell switchgrass</name>
    <dbReference type="NCBI Taxonomy" id="38727"/>
    <lineage>
        <taxon>Eukaryota</taxon>
        <taxon>Viridiplantae</taxon>
        <taxon>Streptophyta</taxon>
        <taxon>Embryophyta</taxon>
        <taxon>Tracheophyta</taxon>
        <taxon>Spermatophyta</taxon>
        <taxon>Magnoliopsida</taxon>
        <taxon>Liliopsida</taxon>
        <taxon>Poales</taxon>
        <taxon>Poaceae</taxon>
        <taxon>PACMAD clade</taxon>
        <taxon>Panicoideae</taxon>
        <taxon>Panicodae</taxon>
        <taxon>Paniceae</taxon>
        <taxon>Panicinae</taxon>
        <taxon>Panicum</taxon>
        <taxon>Panicum sect. Hiantes</taxon>
    </lineage>
</organism>
<dbReference type="Proteomes" id="UP000823388">
    <property type="component" value="Chromosome 4K"/>
</dbReference>
<feature type="region of interest" description="Disordered" evidence="1">
    <location>
        <begin position="1"/>
        <end position="59"/>
    </location>
</feature>
<proteinExistence type="predicted"/>
<evidence type="ECO:0000313" key="2">
    <source>
        <dbReference type="EMBL" id="KAG2611634.1"/>
    </source>
</evidence>
<reference evidence="2" key="1">
    <citation type="submission" date="2020-05" db="EMBL/GenBank/DDBJ databases">
        <title>WGS assembly of Panicum virgatum.</title>
        <authorList>
            <person name="Lovell J.T."/>
            <person name="Jenkins J."/>
            <person name="Shu S."/>
            <person name="Juenger T.E."/>
            <person name="Schmutz J."/>
        </authorList>
    </citation>
    <scope>NUCLEOTIDE SEQUENCE</scope>
    <source>
        <strain evidence="2">AP13</strain>
    </source>
</reference>
<dbReference type="EMBL" id="CM029043">
    <property type="protein sequence ID" value="KAG2611634.1"/>
    <property type="molecule type" value="Genomic_DNA"/>
</dbReference>
<evidence type="ECO:0000256" key="1">
    <source>
        <dbReference type="SAM" id="MobiDB-lite"/>
    </source>
</evidence>